<keyword evidence="3" id="KW-1185">Reference proteome</keyword>
<dbReference type="Proteomes" id="UP000297194">
    <property type="component" value="Segment"/>
</dbReference>
<keyword evidence="1" id="KW-0812">Transmembrane</keyword>
<accession>A0A2K9VS30</accession>
<evidence type="ECO:0000313" key="3">
    <source>
        <dbReference type="Proteomes" id="UP000297194"/>
    </source>
</evidence>
<proteinExistence type="predicted"/>
<dbReference type="RefSeq" id="YP_009666657.1">
    <property type="nucleotide sequence ID" value="NC_043530.1"/>
</dbReference>
<keyword evidence="1" id="KW-0472">Membrane</keyword>
<sequence length="90" mass="10438">MNNTSWFCNDQVSPSLVFFSLYTAFYFVQVVFFFDMCPCVFVIVERAAPVYSDRVHSLYADCADMDQDFAEQGLCARVGDRLQHPNRKVF</sequence>
<feature type="transmembrane region" description="Helical" evidence="1">
    <location>
        <begin position="20"/>
        <end position="44"/>
    </location>
</feature>
<dbReference type="GeneID" id="40526937"/>
<keyword evidence="1" id="KW-1133">Transmembrane helix</keyword>
<evidence type="ECO:0000256" key="1">
    <source>
        <dbReference type="SAM" id="Phobius"/>
    </source>
</evidence>
<dbReference type="KEGG" id="vg:40526937"/>
<protein>
    <submittedName>
        <fullName evidence="2">Uncharacterized protein</fullName>
    </submittedName>
</protein>
<dbReference type="EMBL" id="MF375894">
    <property type="protein sequence ID" value="AUV65264.1"/>
    <property type="molecule type" value="Genomic_DNA"/>
</dbReference>
<reference evidence="2" key="1">
    <citation type="journal article" date="2017" name="Virus Genes">
        <title>The complete genome sequence of a third distinct baculovirus isolated from the true armyworm, Mythimna unipuncta, contains two copies of the lef-7 gene.</title>
        <authorList>
            <person name="Harrison R.L."/>
            <person name="Mowery J.D."/>
            <person name="Rowley D.L."/>
            <person name="Bauchan G.R."/>
            <person name="Theilmann D.A."/>
            <person name="Rohrmann G.F."/>
            <person name="Erlandson M.A."/>
        </authorList>
    </citation>
    <scope>NUCLEOTIDE SEQUENCE [LARGE SCALE GENOMIC DNA]</scope>
    <source>
        <strain evidence="2">#7</strain>
    </source>
</reference>
<name>A0A2K9VS30_9ABAC</name>
<organism evidence="2 3">
    <name type="scientific">Mythimna unipuncta nucleopolyhedrovirus</name>
    <dbReference type="NCBI Taxonomy" id="447897"/>
    <lineage>
        <taxon>Viruses</taxon>
        <taxon>Viruses incertae sedis</taxon>
        <taxon>Naldaviricetes</taxon>
        <taxon>Lefavirales</taxon>
        <taxon>Baculoviridae</taxon>
        <taxon>Alphabaculovirus</taxon>
    </lineage>
</organism>
<evidence type="ECO:0000313" key="2">
    <source>
        <dbReference type="EMBL" id="AUV65264.1"/>
    </source>
</evidence>